<evidence type="ECO:0000256" key="7">
    <source>
        <dbReference type="ARBA" id="ARBA00022694"/>
    </source>
</evidence>
<dbReference type="InterPro" id="IPR026904">
    <property type="entry name" value="MnmG_C"/>
</dbReference>
<dbReference type="HAMAP" id="MF_00129">
    <property type="entry name" value="MnmG_GidA"/>
    <property type="match status" value="1"/>
</dbReference>
<name>A0A229UMH6_9BACL</name>
<keyword evidence="5 12" id="KW-0963">Cytoplasm</keyword>
<evidence type="ECO:0000256" key="2">
    <source>
        <dbReference type="ARBA" id="ARBA00003717"/>
    </source>
</evidence>
<dbReference type="InterPro" id="IPR044920">
    <property type="entry name" value="MnmG_C_subdom_sf"/>
</dbReference>
<dbReference type="Gene3D" id="1.10.150.570">
    <property type="entry name" value="GidA associated domain, C-terminal subdomain"/>
    <property type="match status" value="1"/>
</dbReference>
<dbReference type="Gene3D" id="3.50.50.60">
    <property type="entry name" value="FAD/NAD(P)-binding domain"/>
    <property type="match status" value="2"/>
</dbReference>
<dbReference type="InterPro" id="IPR036188">
    <property type="entry name" value="FAD/NAD-bd_sf"/>
</dbReference>
<dbReference type="GO" id="GO:0030488">
    <property type="term" value="P:tRNA methylation"/>
    <property type="evidence" value="ECO:0007669"/>
    <property type="project" value="TreeGrafter"/>
</dbReference>
<dbReference type="InterPro" id="IPR020595">
    <property type="entry name" value="MnmG-rel_CS"/>
</dbReference>
<comment type="cofactor">
    <cofactor evidence="1 12">
        <name>FAD</name>
        <dbReference type="ChEBI" id="CHEBI:57692"/>
    </cofactor>
</comment>
<evidence type="ECO:0000256" key="9">
    <source>
        <dbReference type="ARBA" id="ARBA00023027"/>
    </source>
</evidence>
<gene>
    <name evidence="12" type="primary">mnmG</name>
    <name evidence="12" type="synonym">gidA</name>
    <name evidence="14" type="ORF">CF651_19990</name>
</gene>
<dbReference type="InterPro" id="IPR040131">
    <property type="entry name" value="MnmG_N"/>
</dbReference>
<dbReference type="GO" id="GO:0005829">
    <property type="term" value="C:cytosol"/>
    <property type="evidence" value="ECO:0007669"/>
    <property type="project" value="TreeGrafter"/>
</dbReference>
<feature type="binding site" evidence="12">
    <location>
        <position position="181"/>
    </location>
    <ligand>
        <name>FAD</name>
        <dbReference type="ChEBI" id="CHEBI:57692"/>
    </ligand>
</feature>
<dbReference type="OrthoDB" id="9815560at2"/>
<dbReference type="SMART" id="SM01228">
    <property type="entry name" value="GIDA_assoc_3"/>
    <property type="match status" value="1"/>
</dbReference>
<comment type="caution">
    <text evidence="14">The sequence shown here is derived from an EMBL/GenBank/DDBJ whole genome shotgun (WGS) entry which is preliminary data.</text>
</comment>
<proteinExistence type="inferred from homology"/>
<dbReference type="EMBL" id="NMQW01000029">
    <property type="protein sequence ID" value="OXM84524.1"/>
    <property type="molecule type" value="Genomic_DNA"/>
</dbReference>
<feature type="binding site" evidence="12">
    <location>
        <begin position="14"/>
        <end position="19"/>
    </location>
    <ligand>
        <name>FAD</name>
        <dbReference type="ChEBI" id="CHEBI:57692"/>
    </ligand>
</feature>
<keyword evidence="9 12" id="KW-0520">NAD</keyword>
<dbReference type="PANTHER" id="PTHR11806">
    <property type="entry name" value="GLUCOSE INHIBITED DIVISION PROTEIN A"/>
    <property type="match status" value="1"/>
</dbReference>
<dbReference type="Gene3D" id="1.10.10.1800">
    <property type="entry name" value="tRNA uridine 5-carboxymethylaminomethyl modification enzyme MnmG/GidA"/>
    <property type="match status" value="1"/>
</dbReference>
<dbReference type="FunFam" id="1.10.10.1800:FF:000001">
    <property type="entry name" value="tRNA uridine 5-carboxymethylaminomethyl modification enzyme MnmG"/>
    <property type="match status" value="1"/>
</dbReference>
<dbReference type="FunFam" id="1.10.150.570:FF:000001">
    <property type="entry name" value="tRNA uridine 5-carboxymethylaminomethyl modification enzyme MnmG"/>
    <property type="match status" value="1"/>
</dbReference>
<keyword evidence="7 12" id="KW-0819">tRNA processing</keyword>
<dbReference type="PRINTS" id="PR00411">
    <property type="entry name" value="PNDRDTASEI"/>
</dbReference>
<keyword evidence="6 12" id="KW-0285">Flavoprotein</keyword>
<dbReference type="InterPro" id="IPR049312">
    <property type="entry name" value="GIDA_C_N"/>
</dbReference>
<feature type="binding site" evidence="12">
    <location>
        <position position="370"/>
    </location>
    <ligand>
        <name>FAD</name>
        <dbReference type="ChEBI" id="CHEBI:57692"/>
    </ligand>
</feature>
<dbReference type="Proteomes" id="UP000215509">
    <property type="component" value="Unassembled WGS sequence"/>
</dbReference>
<dbReference type="InterPro" id="IPR002218">
    <property type="entry name" value="MnmG-rel"/>
</dbReference>
<dbReference type="SUPFAM" id="SSF51905">
    <property type="entry name" value="FAD/NAD(P)-binding domain"/>
    <property type="match status" value="1"/>
</dbReference>
<evidence type="ECO:0000256" key="8">
    <source>
        <dbReference type="ARBA" id="ARBA00022827"/>
    </source>
</evidence>
<dbReference type="PRINTS" id="PR00368">
    <property type="entry name" value="FADPNR"/>
</dbReference>
<dbReference type="NCBIfam" id="TIGR00136">
    <property type="entry name" value="mnmG_gidA"/>
    <property type="match status" value="1"/>
</dbReference>
<evidence type="ECO:0000256" key="10">
    <source>
        <dbReference type="ARBA" id="ARBA00025948"/>
    </source>
</evidence>
<dbReference type="FunFam" id="3.50.50.60:FF:000063">
    <property type="entry name" value="tRNA uridine 5-carboxymethylaminomethyl modification enzyme MnmG"/>
    <property type="match status" value="1"/>
</dbReference>
<feature type="domain" description="tRNA uridine 5-carboxymethylaminomethyl modification enzyme C-terminal subdomain" evidence="13">
    <location>
        <begin position="544"/>
        <end position="615"/>
    </location>
</feature>
<dbReference type="PANTHER" id="PTHR11806:SF0">
    <property type="entry name" value="PROTEIN MTO1 HOMOLOG, MITOCHONDRIAL"/>
    <property type="match status" value="1"/>
</dbReference>
<evidence type="ECO:0000256" key="11">
    <source>
        <dbReference type="ARBA" id="ARBA00031800"/>
    </source>
</evidence>
<evidence type="ECO:0000256" key="1">
    <source>
        <dbReference type="ARBA" id="ARBA00001974"/>
    </source>
</evidence>
<feature type="binding site" evidence="12">
    <location>
        <position position="126"/>
    </location>
    <ligand>
        <name>FAD</name>
        <dbReference type="ChEBI" id="CHEBI:57692"/>
    </ligand>
</feature>
<comment type="similarity">
    <text evidence="3 12">Belongs to the MnmG family.</text>
</comment>
<dbReference type="RefSeq" id="WP_094016644.1">
    <property type="nucleotide sequence ID" value="NZ_NMQW01000029.1"/>
</dbReference>
<dbReference type="PROSITE" id="PS01280">
    <property type="entry name" value="GIDA_1"/>
    <property type="match status" value="1"/>
</dbReference>
<dbReference type="AlphaFoldDB" id="A0A229UMH6"/>
<evidence type="ECO:0000259" key="13">
    <source>
        <dbReference type="SMART" id="SM01228"/>
    </source>
</evidence>
<dbReference type="FunFam" id="3.50.50.60:FF:000002">
    <property type="entry name" value="tRNA uridine 5-carboxymethylaminomethyl modification enzyme MnmG"/>
    <property type="match status" value="1"/>
</dbReference>
<dbReference type="PROSITE" id="PS01281">
    <property type="entry name" value="GIDA_2"/>
    <property type="match status" value="1"/>
</dbReference>
<dbReference type="Pfam" id="PF21680">
    <property type="entry name" value="GIDA_C_1st"/>
    <property type="match status" value="1"/>
</dbReference>
<evidence type="ECO:0000256" key="12">
    <source>
        <dbReference type="HAMAP-Rule" id="MF_00129"/>
    </source>
</evidence>
<protein>
    <recommendedName>
        <fullName evidence="4 12">tRNA uridine 5-carboxymethylaminomethyl modification enzyme MnmG</fullName>
    </recommendedName>
    <alternativeName>
        <fullName evidence="11 12">Glucose-inhibited division protein A</fullName>
    </alternativeName>
</protein>
<dbReference type="Pfam" id="PF13932">
    <property type="entry name" value="SAM_GIDA_C"/>
    <property type="match status" value="1"/>
</dbReference>
<evidence type="ECO:0000313" key="15">
    <source>
        <dbReference type="Proteomes" id="UP000215509"/>
    </source>
</evidence>
<evidence type="ECO:0000256" key="6">
    <source>
        <dbReference type="ARBA" id="ARBA00022630"/>
    </source>
</evidence>
<evidence type="ECO:0000256" key="5">
    <source>
        <dbReference type="ARBA" id="ARBA00022490"/>
    </source>
</evidence>
<feature type="binding site" evidence="12">
    <location>
        <begin position="273"/>
        <end position="287"/>
    </location>
    <ligand>
        <name>NAD(+)</name>
        <dbReference type="ChEBI" id="CHEBI:57540"/>
    </ligand>
</feature>
<keyword evidence="8 12" id="KW-0274">FAD</keyword>
<accession>A0A229UMH6</accession>
<organism evidence="14 15">
    <name type="scientific">Paenibacillus rigui</name>
    <dbReference type="NCBI Taxonomy" id="554312"/>
    <lineage>
        <taxon>Bacteria</taxon>
        <taxon>Bacillati</taxon>
        <taxon>Bacillota</taxon>
        <taxon>Bacilli</taxon>
        <taxon>Bacillales</taxon>
        <taxon>Paenibacillaceae</taxon>
        <taxon>Paenibacillus</taxon>
    </lineage>
</organism>
<comment type="subcellular location">
    <subcellularLocation>
        <location evidence="12">Cytoplasm</location>
    </subcellularLocation>
</comment>
<dbReference type="GO" id="GO:0002098">
    <property type="term" value="P:tRNA wobble uridine modification"/>
    <property type="evidence" value="ECO:0007669"/>
    <property type="project" value="InterPro"/>
</dbReference>
<dbReference type="GO" id="GO:0050660">
    <property type="term" value="F:flavin adenine dinucleotide binding"/>
    <property type="evidence" value="ECO:0007669"/>
    <property type="project" value="UniProtKB-UniRule"/>
</dbReference>
<dbReference type="InterPro" id="IPR047001">
    <property type="entry name" value="MnmG_C_subdom"/>
</dbReference>
<evidence type="ECO:0000256" key="4">
    <source>
        <dbReference type="ARBA" id="ARBA00020461"/>
    </source>
</evidence>
<comment type="function">
    <text evidence="2 12">NAD-binding protein involved in the addition of a carboxymethylaminomethyl (cmnm) group at the wobble position (U34) of certain tRNAs, forming tRNA-cmnm(5)s(2)U34.</text>
</comment>
<dbReference type="Pfam" id="PF01134">
    <property type="entry name" value="GIDA"/>
    <property type="match status" value="1"/>
</dbReference>
<dbReference type="InterPro" id="IPR004416">
    <property type="entry name" value="MnmG"/>
</dbReference>
<sequence length="628" mass="69680">MSYNAGKYDVIVVGAGHAGCEAALAAARMGCETLMITINLDMVAFMPCNPSIGGPAKGHVVREIDALGGEMGRNIDKTYIQMRMLNTGKGPAVHALRAQADKFLYQHTMKQTMENEPKLTMRQGMVEELIVEDGVIKGVVTKTGAQYMADAVVITTGTYLRGKVIMGELMYESGPNNQQPSVKLSQSLKDIGLELVRFKTGTPPRVHKDTIDFSKTVIQPGDEKPKFFSFETTEEIPDQLPCWLTYTSEDTHQIINDNLHRAPMFSGAIEGTGPRYCPSIEDKIVRFSDKPKHQIFLEPEGRNTSEYYVQGLSTSMPEDVQLDILRSIPGLEKVEMMRTGYAIEYDAVIPTQLKPSLETKVVSGLFTAGQINGTSGYEEAAGQGVMAGINAARKVLGKEAVILDRSQGYIGVLIDDLVTKGTNEPYRLLTSRAEYRLLLRHDNADQRLTPIGYEIGLIKEERYQKFLLKVQQIEEETERLKTTKVKPSETQAMLASLGSAEINNSVDLISLLRRPEVTYAHIHSISPAPVELSEEVMEQVEIQVKYTGYIEKQLAQVDRLHKMEKKKIPDDIRYDEIHGIATEAKQKLAKIRPISIGQASRISGVTPADISILLVHLEHYNKVVAARG</sequence>
<evidence type="ECO:0000256" key="3">
    <source>
        <dbReference type="ARBA" id="ARBA00007653"/>
    </source>
</evidence>
<evidence type="ECO:0000313" key="14">
    <source>
        <dbReference type="EMBL" id="OXM84524.1"/>
    </source>
</evidence>
<comment type="subunit">
    <text evidence="10 12">Homodimer. Heterotetramer of two MnmE and two MnmG subunits.</text>
</comment>
<reference evidence="14 15" key="1">
    <citation type="submission" date="2017-07" db="EMBL/GenBank/DDBJ databases">
        <title>Genome sequencing and assembly of Paenibacillus rigui.</title>
        <authorList>
            <person name="Mayilraj S."/>
        </authorList>
    </citation>
    <scope>NUCLEOTIDE SEQUENCE [LARGE SCALE GENOMIC DNA]</scope>
    <source>
        <strain evidence="14 15">JCM 16352</strain>
    </source>
</reference>
<keyword evidence="15" id="KW-1185">Reference proteome</keyword>